<accession>A0AAU6WNM4</accession>
<feature type="binding site" evidence="8">
    <location>
        <position position="75"/>
    </location>
    <ligand>
        <name>GTP</name>
        <dbReference type="ChEBI" id="CHEBI:37565"/>
    </ligand>
</feature>
<comment type="subcellular location">
    <subcellularLocation>
        <location evidence="8">Cytoplasm</location>
    </subcellularLocation>
</comment>
<evidence type="ECO:0000256" key="7">
    <source>
        <dbReference type="ARBA" id="ARBA00023150"/>
    </source>
</evidence>
<dbReference type="SUPFAM" id="SSF53448">
    <property type="entry name" value="Nucleotide-diphospho-sugar transferases"/>
    <property type="match status" value="1"/>
</dbReference>
<dbReference type="AlphaFoldDB" id="A0AAU6WNM4"/>
<feature type="binding site" evidence="8">
    <location>
        <position position="104"/>
    </location>
    <ligand>
        <name>GTP</name>
        <dbReference type="ChEBI" id="CHEBI:37565"/>
    </ligand>
</feature>
<dbReference type="GO" id="GO:0005737">
    <property type="term" value="C:cytoplasm"/>
    <property type="evidence" value="ECO:0007669"/>
    <property type="project" value="UniProtKB-SubCell"/>
</dbReference>
<feature type="domain" description="MobA-like NTP transferase" evidence="9">
    <location>
        <begin position="14"/>
        <end position="160"/>
    </location>
</feature>
<comment type="function">
    <text evidence="8">Transfers a GMP moiety from GTP to Mo-molybdopterin (Mo-MPT) cofactor (Moco or molybdenum cofactor) to form Mo-molybdopterin guanine dinucleotide (Mo-MGD) cofactor.</text>
</comment>
<evidence type="ECO:0000259" key="9">
    <source>
        <dbReference type="Pfam" id="PF12804"/>
    </source>
</evidence>
<evidence type="ECO:0000256" key="4">
    <source>
        <dbReference type="ARBA" id="ARBA00022741"/>
    </source>
</evidence>
<dbReference type="GO" id="GO:0061603">
    <property type="term" value="F:molybdenum cofactor guanylyltransferase activity"/>
    <property type="evidence" value="ECO:0007669"/>
    <property type="project" value="UniProtKB-EC"/>
</dbReference>
<evidence type="ECO:0000313" key="10">
    <source>
        <dbReference type="EMBL" id="XAO73655.1"/>
    </source>
</evidence>
<dbReference type="GO" id="GO:0006777">
    <property type="term" value="P:Mo-molybdopterin cofactor biosynthetic process"/>
    <property type="evidence" value="ECO:0007669"/>
    <property type="project" value="UniProtKB-KW"/>
</dbReference>
<dbReference type="InterPro" id="IPR025877">
    <property type="entry name" value="MobA-like_NTP_Trfase"/>
</dbReference>
<evidence type="ECO:0000256" key="5">
    <source>
        <dbReference type="ARBA" id="ARBA00022842"/>
    </source>
</evidence>
<dbReference type="CDD" id="cd02503">
    <property type="entry name" value="MobA"/>
    <property type="match status" value="1"/>
</dbReference>
<name>A0AAU6WNM4_9FLAO</name>
<dbReference type="EMBL" id="CP154834">
    <property type="protein sequence ID" value="XAO73655.1"/>
    <property type="molecule type" value="Genomic_DNA"/>
</dbReference>
<comment type="domain">
    <text evidence="8">The N-terminal domain determines nucleotide recognition and specific binding, while the C-terminal domain determines the specific binding to the target protein.</text>
</comment>
<dbReference type="Gene3D" id="3.90.550.10">
    <property type="entry name" value="Spore Coat Polysaccharide Biosynthesis Protein SpsA, Chain A"/>
    <property type="match status" value="1"/>
</dbReference>
<dbReference type="PANTHER" id="PTHR19136:SF81">
    <property type="entry name" value="MOLYBDENUM COFACTOR GUANYLYLTRANSFERASE"/>
    <property type="match status" value="1"/>
</dbReference>
<dbReference type="InterPro" id="IPR013482">
    <property type="entry name" value="Molybde_CF_guanTrfase"/>
</dbReference>
<evidence type="ECO:0000256" key="1">
    <source>
        <dbReference type="ARBA" id="ARBA00022490"/>
    </source>
</evidence>
<organism evidence="10 11">
    <name type="scientific">Chryseobacterium endophyticum</name>
    <dbReference type="NCBI Taxonomy" id="1854762"/>
    <lineage>
        <taxon>Bacteria</taxon>
        <taxon>Pseudomonadati</taxon>
        <taxon>Bacteroidota</taxon>
        <taxon>Flavobacteriia</taxon>
        <taxon>Flavobacteriales</taxon>
        <taxon>Weeksellaceae</taxon>
        <taxon>Chryseobacterium group</taxon>
        <taxon>Chryseobacterium</taxon>
    </lineage>
</organism>
<evidence type="ECO:0000313" key="11">
    <source>
        <dbReference type="Proteomes" id="UP001463665"/>
    </source>
</evidence>
<evidence type="ECO:0000256" key="2">
    <source>
        <dbReference type="ARBA" id="ARBA00022679"/>
    </source>
</evidence>
<dbReference type="InterPro" id="IPR029044">
    <property type="entry name" value="Nucleotide-diphossugar_trans"/>
</dbReference>
<comment type="catalytic activity">
    <reaction evidence="8">
        <text>Mo-molybdopterin + GTP + H(+) = Mo-molybdopterin guanine dinucleotide + diphosphate</text>
        <dbReference type="Rhea" id="RHEA:34243"/>
        <dbReference type="ChEBI" id="CHEBI:15378"/>
        <dbReference type="ChEBI" id="CHEBI:33019"/>
        <dbReference type="ChEBI" id="CHEBI:37565"/>
        <dbReference type="ChEBI" id="CHEBI:71302"/>
        <dbReference type="ChEBI" id="CHEBI:71310"/>
        <dbReference type="EC" id="2.7.7.77"/>
    </reaction>
</comment>
<comment type="similarity">
    <text evidence="8">Belongs to the MobA family.</text>
</comment>
<evidence type="ECO:0000256" key="8">
    <source>
        <dbReference type="HAMAP-Rule" id="MF_00316"/>
    </source>
</evidence>
<feature type="binding site" evidence="8">
    <location>
        <position position="29"/>
    </location>
    <ligand>
        <name>GTP</name>
        <dbReference type="ChEBI" id="CHEBI:37565"/>
    </ligand>
</feature>
<keyword evidence="4 8" id="KW-0547">Nucleotide-binding</keyword>
<gene>
    <name evidence="8" type="primary">mobA</name>
    <name evidence="10" type="ORF">AAFP95_18335</name>
</gene>
<proteinExistence type="inferred from homology"/>
<keyword evidence="7 8" id="KW-0501">Molybdenum cofactor biosynthesis</keyword>
<keyword evidence="6 8" id="KW-0342">GTP-binding</keyword>
<keyword evidence="11" id="KW-1185">Reference proteome</keyword>
<protein>
    <recommendedName>
        <fullName evidence="8">Probable molybdenum cofactor guanylyltransferase</fullName>
        <shortName evidence="8">MoCo guanylyltransferase</shortName>
        <ecNumber evidence="8">2.7.7.77</ecNumber>
    </recommendedName>
    <alternativeName>
        <fullName evidence="8">GTP:molybdopterin guanylyltransferase</fullName>
    </alternativeName>
    <alternativeName>
        <fullName evidence="8">Mo-MPT guanylyltransferase</fullName>
    </alternativeName>
    <alternativeName>
        <fullName evidence="8">Molybdopterin guanylyltransferase</fullName>
    </alternativeName>
    <alternativeName>
        <fullName evidence="8">Molybdopterin-guanine dinucleotide synthase</fullName>
        <shortName evidence="8">MGD synthase</shortName>
    </alternativeName>
</protein>
<keyword evidence="2 8" id="KW-0808">Transferase</keyword>
<comment type="caution">
    <text evidence="8">Lacks conserved residue(s) required for the propagation of feature annotation.</text>
</comment>
<keyword evidence="5 8" id="KW-0460">Magnesium</keyword>
<evidence type="ECO:0000256" key="6">
    <source>
        <dbReference type="ARBA" id="ARBA00023134"/>
    </source>
</evidence>
<dbReference type="RefSeq" id="WP_345766071.1">
    <property type="nucleotide sequence ID" value="NZ_CP154834.1"/>
</dbReference>
<keyword evidence="3 8" id="KW-0479">Metal-binding</keyword>
<feature type="binding site" evidence="8">
    <location>
        <position position="104"/>
    </location>
    <ligand>
        <name>Mg(2+)</name>
        <dbReference type="ChEBI" id="CHEBI:18420"/>
    </ligand>
</feature>
<dbReference type="GO" id="GO:0046872">
    <property type="term" value="F:metal ion binding"/>
    <property type="evidence" value="ECO:0007669"/>
    <property type="project" value="UniProtKB-KW"/>
</dbReference>
<keyword evidence="1 8" id="KW-0963">Cytoplasm</keyword>
<reference evidence="10 11" key="1">
    <citation type="submission" date="2024-04" db="EMBL/GenBank/DDBJ databases">
        <title>Genome sequencing and assembly of rice foliar adapted Chryseobacterium endophyticum OsEnb-ALM-A6.</title>
        <authorList>
            <person name="Kumar S."/>
            <person name="Javed M."/>
            <person name="Chouhan V."/>
            <person name="Charishma K."/>
            <person name="Patel A."/>
            <person name="Kumar M."/>
            <person name="Sahu K.P."/>
            <person name="Kumar A."/>
        </authorList>
    </citation>
    <scope>NUCLEOTIDE SEQUENCE [LARGE SCALE GENOMIC DNA]</scope>
    <source>
        <strain evidence="10 11">OsEnb-ALM-A6</strain>
    </source>
</reference>
<dbReference type="HAMAP" id="MF_00316">
    <property type="entry name" value="MobA"/>
    <property type="match status" value="1"/>
</dbReference>
<comment type="cofactor">
    <cofactor evidence="8">
        <name>Mg(2+)</name>
        <dbReference type="ChEBI" id="CHEBI:18420"/>
    </cofactor>
</comment>
<evidence type="ECO:0000256" key="3">
    <source>
        <dbReference type="ARBA" id="ARBA00022723"/>
    </source>
</evidence>
<dbReference type="EC" id="2.7.7.77" evidence="8"/>
<dbReference type="GO" id="GO:0005525">
    <property type="term" value="F:GTP binding"/>
    <property type="evidence" value="ECO:0007669"/>
    <property type="project" value="UniProtKB-UniRule"/>
</dbReference>
<dbReference type="PANTHER" id="PTHR19136">
    <property type="entry name" value="MOLYBDENUM COFACTOR GUANYLYLTRANSFERASE"/>
    <property type="match status" value="1"/>
</dbReference>
<sequence>MIFPNAPTPFLLNGLVLAGGKSSRMGVAKEKIQWHGKEQQYAMADLLAPFCDGVFISCRQDQLKNIDGSYLALPDGFTEFGPLGGILSALDFNRDTAWMVVACDLPLLDKKALAFLVQQRNPEKVATTYESPADGGPEPLAAIWEPKSFPLLMDFIKTGSLSPRKFLMDNDILMLKPEDPNVLKNVNTPEERVEIQQMIENSR</sequence>
<dbReference type="Proteomes" id="UP001463665">
    <property type="component" value="Chromosome"/>
</dbReference>
<dbReference type="Pfam" id="PF12804">
    <property type="entry name" value="NTP_transf_3"/>
    <property type="match status" value="1"/>
</dbReference>
<feature type="binding site" evidence="8">
    <location>
        <begin position="17"/>
        <end position="19"/>
    </location>
    <ligand>
        <name>GTP</name>
        <dbReference type="ChEBI" id="CHEBI:37565"/>
    </ligand>
</feature>